<evidence type="ECO:0000313" key="2">
    <source>
        <dbReference type="EMBL" id="XAG91096.1"/>
    </source>
</evidence>
<dbReference type="EMBL" id="CP095356">
    <property type="protein sequence ID" value="XAG91096.1"/>
    <property type="molecule type" value="Genomic_DNA"/>
</dbReference>
<keyword evidence="2" id="KW-0614">Plasmid</keyword>
<protein>
    <submittedName>
        <fullName evidence="2">Uncharacterized protein</fullName>
    </submittedName>
</protein>
<dbReference type="AlphaFoldDB" id="A0AAU6VXI9"/>
<accession>A0AAU6VXI9</accession>
<sequence length="112" mass="13305">MSEHQQRLKALNEAITAKRRYDPPPEAEAEQWVPAFEDREDHQGNTTRRGIPVWYPKAETEEWHRLRFGVELAEPAVRRLTPDELTELRRDMAESAAWMRAELARRRNDKKL</sequence>
<proteinExistence type="predicted"/>
<evidence type="ECO:0000256" key="1">
    <source>
        <dbReference type="SAM" id="MobiDB-lite"/>
    </source>
</evidence>
<feature type="region of interest" description="Disordered" evidence="1">
    <location>
        <begin position="1"/>
        <end position="51"/>
    </location>
</feature>
<organism evidence="2">
    <name type="scientific">bacterium 19CA01SA08</name>
    <dbReference type="NCBI Taxonomy" id="2920574"/>
    <lineage>
        <taxon>Bacteria</taxon>
    </lineage>
</organism>
<reference evidence="2" key="1">
    <citation type="submission" date="2022-03" db="EMBL/GenBank/DDBJ databases">
        <title>Sea Food Isolates.</title>
        <authorList>
            <person name="Li c."/>
        </authorList>
    </citation>
    <scope>NUCLEOTIDE SEQUENCE</scope>
    <source>
        <strain evidence="2">19CA01SA08</strain>
        <plasmid evidence="2">pSP19M00021</plasmid>
    </source>
</reference>
<geneLocation type="plasmid" evidence="2">
    <name>pSP19M00021</name>
</geneLocation>
<name>A0AAU6VXI9_UNCXX</name>
<gene>
    <name evidence="2" type="ORF">MRN67_22145</name>
</gene>